<dbReference type="STRING" id="419481.SAMN05216233_105111"/>
<evidence type="ECO:0000313" key="1">
    <source>
        <dbReference type="EMBL" id="SCY20720.1"/>
    </source>
</evidence>
<dbReference type="PANTHER" id="PTHR35370">
    <property type="entry name" value="CYTOPLASMIC PROTEIN-RELATED-RELATED"/>
    <property type="match status" value="1"/>
</dbReference>
<dbReference type="PIRSF" id="PIRSF028304">
    <property type="entry name" value="UCP028304"/>
    <property type="match status" value="1"/>
</dbReference>
<sequence>MFNYYFQKELGHLKEIGVAFARENPAIAPMLGEPSADPDVDRLLEGVAFLTGSIRQKIDDEFPEIIHNFIRQVWPHYLRPLPATTLMAFAHQEGTDSVAYVPSGVEVDSVAVDGTACRFRTCTDVVLPPVSVVRAGYEETPDGTAGIRVTLGLTAQDDWDADNLRFYLGGGYAEASDLYHLLLTGVRRVVVGTGSSPHGAVLGPDCLKPKGFSEEEALIPWPSTSFDGYRLLQEYFVLPDKFLFVELTGLSAWGERKSGEEVDLWFELTTAPEVPLRVDASRFMLSVAPAVNVFSHSADPVLISPEKNEYRVRPTAPDVSHYQVFSLSGVSAYMAGSGEVRPMKPFHSLAIDESDVVYSEILTKSPVRDAMDVSISIATPGGRAMPDFKSLSFDVLCTNGFLPEQLHSGDIRVATTRSPEGISFRNIRKPTSAVLPPLGTNALWPLISMMNLNQFCLTRLENLKAMLALFLLDGQGGRRVFASSEKRIEGIVGLEADQASRLFRGVMVSGVIFRIAMRKDHFAGMGDLYLFAAVLDRFLGLSAALNTFTQLVVTEIGTGEIFTWQERMGERLLG</sequence>
<reference evidence="1 2" key="1">
    <citation type="submission" date="2016-10" db="EMBL/GenBank/DDBJ databases">
        <authorList>
            <person name="de Groot N.N."/>
        </authorList>
    </citation>
    <scope>NUCLEOTIDE SEQUENCE [LARGE SCALE GENOMIC DNA]</scope>
    <source>
        <strain evidence="1 2">AA1</strain>
    </source>
</reference>
<dbReference type="Proteomes" id="UP000198870">
    <property type="component" value="Unassembled WGS sequence"/>
</dbReference>
<dbReference type="Pfam" id="PF05947">
    <property type="entry name" value="T6SS_TssF"/>
    <property type="match status" value="1"/>
</dbReference>
<accession>A0A1G5E1T7</accession>
<keyword evidence="2" id="KW-1185">Reference proteome</keyword>
<organism evidence="1 2">
    <name type="scientific">Desulfoluna spongiiphila</name>
    <dbReference type="NCBI Taxonomy" id="419481"/>
    <lineage>
        <taxon>Bacteria</taxon>
        <taxon>Pseudomonadati</taxon>
        <taxon>Thermodesulfobacteriota</taxon>
        <taxon>Desulfobacteria</taxon>
        <taxon>Desulfobacterales</taxon>
        <taxon>Desulfolunaceae</taxon>
        <taxon>Desulfoluna</taxon>
    </lineage>
</organism>
<protein>
    <submittedName>
        <fullName evidence="1">Type VI secretion system protein ImpG</fullName>
    </submittedName>
</protein>
<dbReference type="AlphaFoldDB" id="A0A1G5E1T7"/>
<evidence type="ECO:0000313" key="2">
    <source>
        <dbReference type="Proteomes" id="UP000198870"/>
    </source>
</evidence>
<dbReference type="OrthoDB" id="9763676at2"/>
<gene>
    <name evidence="1" type="ORF">SAMN05216233_105111</name>
</gene>
<proteinExistence type="predicted"/>
<dbReference type="PANTHER" id="PTHR35370:SF1">
    <property type="entry name" value="TYPE VI SECRETION SYSTEM COMPONENT TSSF1"/>
    <property type="match status" value="1"/>
</dbReference>
<dbReference type="EMBL" id="FMUX01000005">
    <property type="protein sequence ID" value="SCY20720.1"/>
    <property type="molecule type" value="Genomic_DNA"/>
</dbReference>
<name>A0A1G5E1T7_9BACT</name>
<dbReference type="NCBIfam" id="TIGR03359">
    <property type="entry name" value="VI_chp_6"/>
    <property type="match status" value="1"/>
</dbReference>
<dbReference type="InterPro" id="IPR010272">
    <property type="entry name" value="T6SS_TssF"/>
</dbReference>